<protein>
    <submittedName>
        <fullName evidence="2">Uncharacterized protein</fullName>
    </submittedName>
</protein>
<dbReference type="PATRIC" id="fig|1069642.3.peg.1188"/>
<organism evidence="2 3">
    <name type="scientific">Bdellovibrio bacteriovorus str. Tiberius</name>
    <dbReference type="NCBI Taxonomy" id="1069642"/>
    <lineage>
        <taxon>Bacteria</taxon>
        <taxon>Pseudomonadati</taxon>
        <taxon>Bdellovibrionota</taxon>
        <taxon>Bdellovibrionia</taxon>
        <taxon>Bdellovibrionales</taxon>
        <taxon>Pseudobdellovibrionaceae</taxon>
        <taxon>Bdellovibrio</taxon>
    </lineage>
</organism>
<accession>K7YM89</accession>
<dbReference type="STRING" id="1069642.Bdt_1202"/>
<dbReference type="Proteomes" id="UP000010074">
    <property type="component" value="Chromosome"/>
</dbReference>
<dbReference type="HOGENOM" id="CLU_291826_0_0_7"/>
<dbReference type="GO" id="GO:1902929">
    <property type="term" value="C:plasma membrane of growing cell tip"/>
    <property type="evidence" value="ECO:0007669"/>
    <property type="project" value="TreeGrafter"/>
</dbReference>
<dbReference type="Gene3D" id="2.80.10.50">
    <property type="match status" value="1"/>
</dbReference>
<evidence type="ECO:0000256" key="1">
    <source>
        <dbReference type="SAM" id="MobiDB-lite"/>
    </source>
</evidence>
<feature type="region of interest" description="Disordered" evidence="1">
    <location>
        <begin position="1"/>
        <end position="20"/>
    </location>
</feature>
<dbReference type="PANTHER" id="PTHR31778">
    <property type="entry name" value="BUD SITE SELECTION PROTEIN RAX2"/>
    <property type="match status" value="1"/>
</dbReference>
<dbReference type="EMBL" id="CP002930">
    <property type="protein sequence ID" value="AFY00901.1"/>
    <property type="molecule type" value="Genomic_DNA"/>
</dbReference>
<evidence type="ECO:0000313" key="2">
    <source>
        <dbReference type="EMBL" id="AFY00901.1"/>
    </source>
</evidence>
<gene>
    <name evidence="2" type="ORF">Bdt_1202</name>
</gene>
<sequence>MIDGSTTLGPSSPGPGPGLGKTSASTYCLNGEYGPPLNLGQDEYLLVGQFTHAGPCGFPIFGSDLNASMARPTITGEVRQSIPDGEGGFFISGSFTDVDGVSRSGLARLKANGSLDEDFKPFGNLPKSPELENAKLALADGKLYVGGSFNSVSNPFGSVVNATTGASLWASGIRFNNKVLASTSDGAGGLYIAVSGSYQTTSAEGVIHLLADGSLDPNFQNRVYGNITVLAHDQANNVLYVGGSNLSSSGVMMSSILAYNATTGATITTWNPWLDPTYTDLTGIAVSATKVYATRVNSYNSPTSGLIAIDKSTGVISWQKSTTFRSGFYGVAFDGTYVHAVGAFTSVGGVGRNFMAKFDENGNLQANPASVPNSELNSVHYAAGYLYIGGRFTSVGATSAHGIARYNTSDMSLDTTWVPNPVNASTLGTVSGIVHDGASTLYVYGDFSAIGGKVMPGVAAITTTGAGTVKDLDLMIAGGEDAPVNTVAVGAGGVFVGGTFQSIGAPVIRSLAVLDSDSGDAEIFDSKILGGDVLSMTLSGDQQTLYLGGDFSSVKGQQRLGLASIRLSDLELTTWAPVTARGTFDEVRFIQEYAGNVYISGYFSQPLGLNMQVREDYATIDQAANVIPWVPALTSPNDITDFVIKDGVLYTMGRLSSGTNKNLAAYDLNNGGALMTLGRNFEGSYPNSLVEHNGKMYVASGADLVRLETDGTATVVKSLSGIIGTLGVSDGKLLVTANDLGGPDRNGMVIVNSNDGSFSSWIPSTPMQPEFVQINAAARIGDYLYIGGRGDNAMGSTVGKLLVANIKTGAQQILEVDGTVKSFEPVGEIMYVAGAFYSIDGQNRSNVASFTNGQLTNWQPEPDNNVDFIKHHQGVLYIGGEFVEIDGSMRQGLAAFDASTGALLAWDPFAGHDWGYFARANVVGNKIYIFYEAEKNGDYEFGLLTVQTDSMLVGLWPLPDDVDFDDWYVQDGKFYYWSMDSEFPVALDMVTGQTSEISWELSSYEMNITPYGIIWGQPSGMALMDVQTGKAKLVLKEVQGAALEM</sequence>
<dbReference type="PANTHER" id="PTHR31778:SF2">
    <property type="entry name" value="BUD SITE SELECTION PROTEIN RAX2"/>
    <property type="match status" value="1"/>
</dbReference>
<evidence type="ECO:0000313" key="3">
    <source>
        <dbReference type="Proteomes" id="UP000010074"/>
    </source>
</evidence>
<name>K7YM89_BDEBC</name>
<reference evidence="2 3" key="1">
    <citation type="journal article" date="2012" name="BMC Genomics">
        <title>Genome analysis of a simultaneously predatory and prey-independent, novel Bdellovibrio bacteriovorus from the River Tiber, supports in silico predictions of both ancient and recent lateral gene transfer from diverse bacteria.</title>
        <authorList>
            <person name="Hobley L."/>
            <person name="Lerner T.R."/>
            <person name="Williams L.E."/>
            <person name="Lambert C."/>
            <person name="Till R."/>
            <person name="Milner D.S."/>
            <person name="Basford S.M."/>
            <person name="Capeness M.J."/>
            <person name="Fenton A.K."/>
            <person name="Atterbury R.J."/>
            <person name="Harris M.A."/>
            <person name="Sockett R.E."/>
        </authorList>
    </citation>
    <scope>NUCLEOTIDE SEQUENCE [LARGE SCALE GENOMIC DNA]</scope>
    <source>
        <strain evidence="2 3">Tiberius</strain>
    </source>
</reference>
<feature type="compositionally biased region" description="Low complexity" evidence="1">
    <location>
        <begin position="1"/>
        <end position="11"/>
    </location>
</feature>
<dbReference type="Pfam" id="PF17164">
    <property type="entry name" value="DUF5122"/>
    <property type="match status" value="2"/>
</dbReference>
<dbReference type="AlphaFoldDB" id="K7YM89"/>
<dbReference type="SUPFAM" id="SSF69322">
    <property type="entry name" value="Tricorn protease domain 2"/>
    <property type="match status" value="1"/>
</dbReference>
<proteinExistence type="predicted"/>
<dbReference type="InterPro" id="IPR013431">
    <property type="entry name" value="Delta_60_rpt"/>
</dbReference>
<dbReference type="KEGG" id="bbat:Bdt_1202"/>